<keyword evidence="2" id="KW-1185">Reference proteome</keyword>
<dbReference type="Proteomes" id="UP000054804">
    <property type="component" value="Unassembled WGS sequence"/>
</dbReference>
<proteinExistence type="predicted"/>
<gene>
    <name evidence="1" type="ORF">AT728_21555</name>
</gene>
<comment type="caution">
    <text evidence="1">The sequence shown here is derived from an EMBL/GenBank/DDBJ whole genome shotgun (WGS) entry which is preliminary data.</text>
</comment>
<reference evidence="1 2" key="1">
    <citation type="submission" date="2015-12" db="EMBL/GenBank/DDBJ databases">
        <title>Draft genome sequence of Streptomyces silvensis ATCC 53525, a producer of novel hormone antagonists.</title>
        <authorList>
            <person name="Johnston C.W."/>
            <person name="Li Y."/>
            <person name="Magarvey N.A."/>
        </authorList>
    </citation>
    <scope>NUCLEOTIDE SEQUENCE [LARGE SCALE GENOMIC DNA]</scope>
    <source>
        <strain evidence="1 2">ATCC 53525</strain>
    </source>
</reference>
<sequence>MYSRRVVGRLTYDVCEQCASGVITEVDVTAPLKDSGLGTRAVSHLRACYPGITWHSCLTQRMSRSLAHRMRLPRAGTVPPCSHAAAG</sequence>
<dbReference type="STRING" id="1765722.AT728_21555"/>
<organism evidence="1 2">
    <name type="scientific">Streptomyces silvensis</name>
    <dbReference type="NCBI Taxonomy" id="1765722"/>
    <lineage>
        <taxon>Bacteria</taxon>
        <taxon>Bacillati</taxon>
        <taxon>Actinomycetota</taxon>
        <taxon>Actinomycetes</taxon>
        <taxon>Kitasatosporales</taxon>
        <taxon>Streptomycetaceae</taxon>
        <taxon>Streptomyces</taxon>
    </lineage>
</organism>
<protein>
    <recommendedName>
        <fullName evidence="3">N-acetyltransferase domain-containing protein</fullName>
    </recommendedName>
</protein>
<dbReference type="AlphaFoldDB" id="A0A0W7X940"/>
<dbReference type="EMBL" id="LOCL01000028">
    <property type="protein sequence ID" value="KUF19275.1"/>
    <property type="molecule type" value="Genomic_DNA"/>
</dbReference>
<evidence type="ECO:0008006" key="3">
    <source>
        <dbReference type="Google" id="ProtNLM"/>
    </source>
</evidence>
<evidence type="ECO:0000313" key="2">
    <source>
        <dbReference type="Proteomes" id="UP000054804"/>
    </source>
</evidence>
<evidence type="ECO:0000313" key="1">
    <source>
        <dbReference type="EMBL" id="KUF19275.1"/>
    </source>
</evidence>
<dbReference type="OrthoDB" id="4248668at2"/>
<name>A0A0W7X940_9ACTN</name>
<accession>A0A0W7X940</accession>